<dbReference type="Gene3D" id="3.40.50.300">
    <property type="entry name" value="P-loop containing nucleotide triphosphate hydrolases"/>
    <property type="match status" value="1"/>
</dbReference>
<proteinExistence type="predicted"/>
<sequence length="467" mass="52817">MTRKFDYFVLFAEMRTGSNFLEANLNEFSELQCYGEAFNPHFIGQKDKMQMMGITMEERRDDPLRLIARMREKTEGLPGFRFFHDHDPRVLAHVLEDPRCAKIVLTRNPIESYVSRKIAAATGQWKLSDLRHQRSARAEFDAAEFEEHLERLQAFQVTLLHGLQVSGQTAFYIAYEDIQDVKVLNGLAQYLGIEGRIEKISDKLKKQNPEEISEKVVNFEEMEQALARLDRFNLCRTPNFEPRRGHAIGTFHAAAHTPLLYLPVRSGPEAEVLEWMAALDSAEVRGGFSYKTIRKWKQDNPGHRSFTVLRHPLARAHAAFCETILSGRYGNIAATLARIYGVALPREGEVQSLDAHRDAFLAFLRFLKGNLAGQSSIRVDSAWASQSAVLQGMSSLLLPDLILREDELGEGLATLAARFGRAAPALPEPRSSAPYALAEFYDEELEAAARDAYQRDYLTFGFDAWGG</sequence>
<organism evidence="1 2">
    <name type="scientific">Plastorhodobacter daqingensis</name>
    <dbReference type="NCBI Taxonomy" id="1387281"/>
    <lineage>
        <taxon>Bacteria</taxon>
        <taxon>Pseudomonadati</taxon>
        <taxon>Pseudomonadota</taxon>
        <taxon>Alphaproteobacteria</taxon>
        <taxon>Rhodobacterales</taxon>
        <taxon>Paracoccaceae</taxon>
        <taxon>Plastorhodobacter</taxon>
    </lineage>
</organism>
<comment type="caution">
    <text evidence="1">The sequence shown here is derived from an EMBL/GenBank/DDBJ whole genome shotgun (WGS) entry which is preliminary data.</text>
</comment>
<protein>
    <submittedName>
        <fullName evidence="1">Nodulation protein NodH</fullName>
    </submittedName>
</protein>
<dbReference type="RefSeq" id="WP_377397621.1">
    <property type="nucleotide sequence ID" value="NZ_JBHTFQ010000001.1"/>
</dbReference>
<keyword evidence="2" id="KW-1185">Reference proteome</keyword>
<dbReference type="Proteomes" id="UP001596516">
    <property type="component" value="Unassembled WGS sequence"/>
</dbReference>
<dbReference type="EMBL" id="JBHTFQ010000001">
    <property type="protein sequence ID" value="MFC7702722.1"/>
    <property type="molecule type" value="Genomic_DNA"/>
</dbReference>
<reference evidence="2" key="1">
    <citation type="journal article" date="2019" name="Int. J. Syst. Evol. Microbiol.">
        <title>The Global Catalogue of Microorganisms (GCM) 10K type strain sequencing project: providing services to taxonomists for standard genome sequencing and annotation.</title>
        <authorList>
            <consortium name="The Broad Institute Genomics Platform"/>
            <consortium name="The Broad Institute Genome Sequencing Center for Infectious Disease"/>
            <person name="Wu L."/>
            <person name="Ma J."/>
        </authorList>
    </citation>
    <scope>NUCLEOTIDE SEQUENCE [LARGE SCALE GENOMIC DNA]</scope>
    <source>
        <strain evidence="2">CGMCC 1.12750</strain>
    </source>
</reference>
<evidence type="ECO:0000313" key="2">
    <source>
        <dbReference type="Proteomes" id="UP001596516"/>
    </source>
</evidence>
<accession>A0ABW2UDG2</accession>
<name>A0ABW2UDG2_9RHOB</name>
<dbReference type="SUPFAM" id="SSF52540">
    <property type="entry name" value="P-loop containing nucleoside triphosphate hydrolases"/>
    <property type="match status" value="1"/>
</dbReference>
<evidence type="ECO:0000313" key="1">
    <source>
        <dbReference type="EMBL" id="MFC7702722.1"/>
    </source>
</evidence>
<gene>
    <name evidence="1" type="ORF">ACFQXB_00755</name>
</gene>
<dbReference type="InterPro" id="IPR027417">
    <property type="entry name" value="P-loop_NTPase"/>
</dbReference>